<dbReference type="Proteomes" id="UP001431926">
    <property type="component" value="Chromosome"/>
</dbReference>
<evidence type="ECO:0000313" key="3">
    <source>
        <dbReference type="Proteomes" id="UP001431926"/>
    </source>
</evidence>
<protein>
    <submittedName>
        <fullName evidence="2">TIGR02391 family protein</fullName>
    </submittedName>
</protein>
<name>A0ABZ1ZC65_STRAQ</name>
<keyword evidence="3" id="KW-1185">Reference proteome</keyword>
<organism evidence="2 3">
    <name type="scientific">Streptomyces anulatus</name>
    <name type="common">Streptomyces chrysomallus</name>
    <dbReference type="NCBI Taxonomy" id="1892"/>
    <lineage>
        <taxon>Bacteria</taxon>
        <taxon>Bacillati</taxon>
        <taxon>Actinomycetota</taxon>
        <taxon>Actinomycetes</taxon>
        <taxon>Kitasatosporales</taxon>
        <taxon>Streptomycetaceae</taxon>
        <taxon>Streptomyces</taxon>
    </lineage>
</organism>
<dbReference type="EMBL" id="CP109491">
    <property type="protein sequence ID" value="WUX36357.1"/>
    <property type="molecule type" value="Genomic_DNA"/>
</dbReference>
<reference evidence="2" key="1">
    <citation type="submission" date="2022-10" db="EMBL/GenBank/DDBJ databases">
        <title>The complete genomes of actinobacterial strains from the NBC collection.</title>
        <authorList>
            <person name="Joergensen T.S."/>
            <person name="Alvarez Arevalo M."/>
            <person name="Sterndorff E.B."/>
            <person name="Faurdal D."/>
            <person name="Vuksanovic O."/>
            <person name="Mourched A.-S."/>
            <person name="Charusanti P."/>
            <person name="Shaw S."/>
            <person name="Blin K."/>
            <person name="Weber T."/>
        </authorList>
    </citation>
    <scope>NUCLEOTIDE SEQUENCE</scope>
    <source>
        <strain evidence="2">NBC_01436</strain>
    </source>
</reference>
<accession>A0ABZ1ZC65</accession>
<proteinExistence type="predicted"/>
<evidence type="ECO:0000313" key="2">
    <source>
        <dbReference type="EMBL" id="WUX36357.1"/>
    </source>
</evidence>
<gene>
    <name evidence="2" type="ORF">OG367_08970</name>
</gene>
<evidence type="ECO:0000256" key="1">
    <source>
        <dbReference type="SAM" id="MobiDB-lite"/>
    </source>
</evidence>
<feature type="region of interest" description="Disordered" evidence="1">
    <location>
        <begin position="1"/>
        <end position="35"/>
    </location>
</feature>
<dbReference type="RefSeq" id="WP_218924484.1">
    <property type="nucleotide sequence ID" value="NZ_CP109490.1"/>
</dbReference>
<sequence>MYAAIRNPLVHEADDEPEENKALEQLTDLRAADVG</sequence>